<dbReference type="CDD" id="cd00054">
    <property type="entry name" value="EGF_CA"/>
    <property type="match status" value="4"/>
</dbReference>
<dbReference type="GO" id="GO:0005886">
    <property type="term" value="C:plasma membrane"/>
    <property type="evidence" value="ECO:0007669"/>
    <property type="project" value="TreeGrafter"/>
</dbReference>
<feature type="domain" description="EGF-like" evidence="10">
    <location>
        <begin position="676"/>
        <end position="712"/>
    </location>
</feature>
<dbReference type="PANTHER" id="PTHR24049">
    <property type="entry name" value="CRUMBS FAMILY MEMBER"/>
    <property type="match status" value="1"/>
</dbReference>
<dbReference type="OrthoDB" id="5989094at2759"/>
<dbReference type="GO" id="GO:0007157">
    <property type="term" value="P:heterophilic cell-cell adhesion via plasma membrane cell adhesion molecules"/>
    <property type="evidence" value="ECO:0007669"/>
    <property type="project" value="TreeGrafter"/>
</dbReference>
<evidence type="ECO:0000259" key="9">
    <source>
        <dbReference type="PROSITE" id="PS50022"/>
    </source>
</evidence>
<protein>
    <submittedName>
        <fullName evidence="11">Uncharacterized protein</fullName>
    </submittedName>
</protein>
<evidence type="ECO:0000259" key="10">
    <source>
        <dbReference type="PROSITE" id="PS50026"/>
    </source>
</evidence>
<dbReference type="GO" id="GO:0005509">
    <property type="term" value="F:calcium ion binding"/>
    <property type="evidence" value="ECO:0007669"/>
    <property type="project" value="InterPro"/>
</dbReference>
<feature type="disulfide bond" evidence="7">
    <location>
        <begin position="814"/>
        <end position="823"/>
    </location>
</feature>
<feature type="domain" description="EGF-like" evidence="10">
    <location>
        <begin position="788"/>
        <end position="824"/>
    </location>
</feature>
<evidence type="ECO:0000256" key="6">
    <source>
        <dbReference type="ARBA" id="ARBA00023180"/>
    </source>
</evidence>
<dbReference type="SMART" id="SM00181">
    <property type="entry name" value="EGF"/>
    <property type="match status" value="5"/>
</dbReference>
<dbReference type="SUPFAM" id="SSF52467">
    <property type="entry name" value="DHS-like NAD/FAD-binding domain"/>
    <property type="match status" value="1"/>
</dbReference>
<dbReference type="InterPro" id="IPR000152">
    <property type="entry name" value="EGF-type_Asp/Asn_hydroxyl_site"/>
</dbReference>
<dbReference type="Pfam" id="PF00754">
    <property type="entry name" value="F5_F8_type_C"/>
    <property type="match status" value="1"/>
</dbReference>
<dbReference type="GeneID" id="110253297"/>
<dbReference type="CDD" id="cd00057">
    <property type="entry name" value="FA58C"/>
    <property type="match status" value="1"/>
</dbReference>
<evidence type="ECO:0000256" key="4">
    <source>
        <dbReference type="ARBA" id="ARBA00022737"/>
    </source>
</evidence>
<keyword evidence="3" id="KW-0732">Signal</keyword>
<dbReference type="Gene3D" id="2.60.120.260">
    <property type="entry name" value="Galactose-binding domain-like"/>
    <property type="match status" value="1"/>
</dbReference>
<dbReference type="PRINTS" id="PR00010">
    <property type="entry name" value="EGFBLOOD"/>
</dbReference>
<dbReference type="AlphaFoldDB" id="A0A913YW03"/>
<dbReference type="SUPFAM" id="SSF49785">
    <property type="entry name" value="Galactose-binding domain-like"/>
    <property type="match status" value="1"/>
</dbReference>
<dbReference type="InterPro" id="IPR000421">
    <property type="entry name" value="FA58C"/>
</dbReference>
<dbReference type="PANTHER" id="PTHR24049:SF22">
    <property type="entry name" value="DROSOPHILA CRUMBS HOMOLOG"/>
    <property type="match status" value="1"/>
</dbReference>
<dbReference type="Proteomes" id="UP000887567">
    <property type="component" value="Unplaced"/>
</dbReference>
<dbReference type="FunFam" id="2.10.25.10:FF:000012">
    <property type="entry name" value="Delta-like protein"/>
    <property type="match status" value="1"/>
</dbReference>
<dbReference type="PROSITE" id="PS00022">
    <property type="entry name" value="EGF_1"/>
    <property type="match status" value="5"/>
</dbReference>
<evidence type="ECO:0000256" key="5">
    <source>
        <dbReference type="ARBA" id="ARBA00023157"/>
    </source>
</evidence>
<dbReference type="GO" id="GO:0032991">
    <property type="term" value="C:protein-containing complex"/>
    <property type="evidence" value="ECO:0007669"/>
    <property type="project" value="TreeGrafter"/>
</dbReference>
<dbReference type="EnsemblMetazoa" id="XM_028663437.1">
    <property type="protein sequence ID" value="XP_028519238.1"/>
    <property type="gene ID" value="LOC110253297"/>
</dbReference>
<keyword evidence="4" id="KW-0677">Repeat</keyword>
<feature type="disulfide bond" evidence="7">
    <location>
        <begin position="680"/>
        <end position="690"/>
    </location>
</feature>
<feature type="disulfide bond" evidence="7">
    <location>
        <begin position="777"/>
        <end position="786"/>
    </location>
</feature>
<evidence type="ECO:0000256" key="7">
    <source>
        <dbReference type="PROSITE-ProRule" id="PRU00076"/>
    </source>
</evidence>
<dbReference type="SMART" id="SM00231">
    <property type="entry name" value="FA58C"/>
    <property type="match status" value="1"/>
</dbReference>
<evidence type="ECO:0000313" key="12">
    <source>
        <dbReference type="Proteomes" id="UP000887567"/>
    </source>
</evidence>
<dbReference type="InterPro" id="IPR051022">
    <property type="entry name" value="Notch_Cell-Fate_Det"/>
</dbReference>
<dbReference type="FunFam" id="2.10.25.10:FF:000434">
    <property type="entry name" value="Predicted protein"/>
    <property type="match status" value="1"/>
</dbReference>
<dbReference type="GO" id="GO:0045197">
    <property type="term" value="P:establishment or maintenance of epithelial cell apical/basal polarity"/>
    <property type="evidence" value="ECO:0007669"/>
    <property type="project" value="TreeGrafter"/>
</dbReference>
<keyword evidence="5 7" id="KW-1015">Disulfide bond</keyword>
<feature type="domain" description="EGF-like" evidence="10">
    <location>
        <begin position="714"/>
        <end position="750"/>
    </location>
</feature>
<proteinExistence type="inferred from homology"/>
<feature type="domain" description="EGF-like" evidence="10">
    <location>
        <begin position="825"/>
        <end position="863"/>
    </location>
</feature>
<keyword evidence="6" id="KW-0325">Glycoprotein</keyword>
<feature type="compositionally biased region" description="Pro residues" evidence="8">
    <location>
        <begin position="29"/>
        <end position="40"/>
    </location>
</feature>
<dbReference type="Pfam" id="PF00008">
    <property type="entry name" value="EGF"/>
    <property type="match status" value="3"/>
</dbReference>
<dbReference type="SMART" id="SM00179">
    <property type="entry name" value="EGF_CA"/>
    <property type="match status" value="4"/>
</dbReference>
<sequence>MIRKLTTTLCQGRHSVITMLGRFYVKPTSPKPVQPKPRPSPNIVAEDEKKEFSESESELSVKVDTLAEWIKESKHCIVFTGAGISTSTGIPDFRSGHYIQYPFMQIKRLDQLLTPILPNLRLALAEKTSDFASLKFNETIHVLVNVTVDPNRTLSNDGFHYANIGSVVKYHWLGSCTQPETTHVGNLNLPFFSPACSGFGSFTIKDSEIKVSTVNSYHSTNRTWVPMTSFKLLDISRKIKVNFIQMELKSYQEISMAVVRGVPKYDSIPKDIVKVSFGDDHWKWKMRPGLQNLKTLEDDDSNDITIVMTLVKPIKTRFMRINLPPYGNTAKTPAAFEVDVFSCGSESAPNNQESIKPLGIESSSLVPDSQLTAASSASPQNSAAMARLNLQSDGGGWCASVCNPSQYLQVAFGDEWKIVEVETQSKHWISGSINAVKRYSMSYSQDGLVWVPYKVNGGTKLFWGNDVANIATNHILQIPITAKFLRFEPKTCINNPCMRVELHGTKVKDLGKKEVPLPMQRSILLVKSTNKVHVCATEVIKGKPTCYISENKGLSWKGIPTNVLNVIAFDPRTGLLYGLSRDGKKYMRSQDSSGEKWRGIAQKDWAAVQDDILIRAEHIPFVPISQSEMSEVDPTVQMTSFNGDKWLVDQTGVYHKPNGGSTKMVLSFLPYNIDLSSNICHTGVCVHGKCTSIGDIDFRCDCNHGYIGTHCDTETKECASSPCKNGGSCIDEHLKYKCLCGHGFYGDQCQRIDGCASSPCKNGGTCKRNGDAYTCTCPPKYLGANCQVYDYCSSSPCFDNGTCTNQASSFQCTCLTGYSGLQCEVGPCTNNPCQNGGTCSLSQETNSGYKCSCAGKYSGTTCTGLHFTITM</sequence>
<keyword evidence="12" id="KW-1185">Reference proteome</keyword>
<dbReference type="Gene3D" id="2.10.25.10">
    <property type="entry name" value="Laminin"/>
    <property type="match status" value="5"/>
</dbReference>
<name>A0A913YW03_EXADI</name>
<feature type="domain" description="F5/8 type C" evidence="9">
    <location>
        <begin position="353"/>
        <end position="505"/>
    </location>
</feature>
<dbReference type="KEGG" id="epa:110253297"/>
<feature type="disulfide bond" evidence="7">
    <location>
        <begin position="740"/>
        <end position="749"/>
    </location>
</feature>
<feature type="domain" description="EGF-like" evidence="10">
    <location>
        <begin position="751"/>
        <end position="787"/>
    </location>
</feature>
<feature type="region of interest" description="Disordered" evidence="8">
    <location>
        <begin position="28"/>
        <end position="49"/>
    </location>
</feature>
<organism evidence="11 12">
    <name type="scientific">Exaiptasia diaphana</name>
    <name type="common">Tropical sea anemone</name>
    <name type="synonym">Aiptasia pulchella</name>
    <dbReference type="NCBI Taxonomy" id="2652724"/>
    <lineage>
        <taxon>Eukaryota</taxon>
        <taxon>Metazoa</taxon>
        <taxon>Cnidaria</taxon>
        <taxon>Anthozoa</taxon>
        <taxon>Hexacorallia</taxon>
        <taxon>Actiniaria</taxon>
        <taxon>Aiptasiidae</taxon>
        <taxon>Exaiptasia</taxon>
    </lineage>
</organism>
<keyword evidence="2 7" id="KW-0245">EGF-like domain</keyword>
<dbReference type="PROSITE" id="PS50022">
    <property type="entry name" value="FA58C_3"/>
    <property type="match status" value="1"/>
</dbReference>
<accession>A0A913YW03</accession>
<dbReference type="InterPro" id="IPR000742">
    <property type="entry name" value="EGF"/>
</dbReference>
<feature type="disulfide bond" evidence="7">
    <location>
        <begin position="702"/>
        <end position="711"/>
    </location>
</feature>
<evidence type="ECO:0000313" key="11">
    <source>
        <dbReference type="EnsemblMetazoa" id="XP_028519238.1"/>
    </source>
</evidence>
<evidence type="ECO:0000256" key="2">
    <source>
        <dbReference type="ARBA" id="ARBA00022536"/>
    </source>
</evidence>
<evidence type="ECO:0000256" key="8">
    <source>
        <dbReference type="SAM" id="MobiDB-lite"/>
    </source>
</evidence>
<evidence type="ECO:0000256" key="1">
    <source>
        <dbReference type="ARBA" id="ARBA00006373"/>
    </source>
</evidence>
<reference evidence="11" key="1">
    <citation type="submission" date="2022-11" db="UniProtKB">
        <authorList>
            <consortium name="EnsemblMetazoa"/>
        </authorList>
    </citation>
    <scope>IDENTIFICATION</scope>
</reference>
<comment type="caution">
    <text evidence="7">Lacks conserved residue(s) required for the propagation of feature annotation.</text>
</comment>
<comment type="similarity">
    <text evidence="1">Belongs to the EGF domain peptide family.</text>
</comment>
<dbReference type="InterPro" id="IPR008979">
    <property type="entry name" value="Galactose-bd-like_sf"/>
</dbReference>
<dbReference type="SUPFAM" id="SSF57196">
    <property type="entry name" value="EGF/Laminin"/>
    <property type="match status" value="5"/>
</dbReference>
<dbReference type="PROSITE" id="PS01186">
    <property type="entry name" value="EGF_2"/>
    <property type="match status" value="3"/>
</dbReference>
<dbReference type="PROSITE" id="PS00010">
    <property type="entry name" value="ASX_HYDROXYL"/>
    <property type="match status" value="2"/>
</dbReference>
<dbReference type="Gene3D" id="3.40.50.1220">
    <property type="entry name" value="TPP-binding domain"/>
    <property type="match status" value="1"/>
</dbReference>
<feature type="disulfide bond" evidence="7">
    <location>
        <begin position="853"/>
        <end position="862"/>
    </location>
</feature>
<dbReference type="RefSeq" id="XP_028519238.1">
    <property type="nucleotide sequence ID" value="XM_028663437.1"/>
</dbReference>
<dbReference type="FunFam" id="2.10.25.10:FF:000143">
    <property type="entry name" value="Protein crumbs 1"/>
    <property type="match status" value="1"/>
</dbReference>
<dbReference type="InterPro" id="IPR001881">
    <property type="entry name" value="EGF-like_Ca-bd_dom"/>
</dbReference>
<dbReference type="PROSITE" id="PS50026">
    <property type="entry name" value="EGF_3"/>
    <property type="match status" value="5"/>
</dbReference>
<dbReference type="InterPro" id="IPR029035">
    <property type="entry name" value="DHS-like_NAD/FAD-binding_dom"/>
</dbReference>
<evidence type="ECO:0000256" key="3">
    <source>
        <dbReference type="ARBA" id="ARBA00022729"/>
    </source>
</evidence>